<dbReference type="EMBL" id="CP014206">
    <property type="protein sequence ID" value="AMK09890.1"/>
    <property type="molecule type" value="Genomic_DNA"/>
</dbReference>
<proteinExistence type="predicted"/>
<sequence length="219" mass="24487">MKFTGVNLLDELERQELADLRSVFRRRTYAKGTVVFRPEGEEDMVFVVAAGRVRVYLAYEDKEFTLAILNPGDPYSTHSGCYIQALEEVELLLTDVRSVKRCMAEIPLFTRTMVRVLGHILKNSFSIIGGLAFKDIYNRLMDYILSEARASGEPLDGGCVLKVNLTIEQLAQLMGATRQTVSTLLNDMERAGLMHKRGRGEYFIPDLDALERAAGSGAS</sequence>
<dbReference type="Gene3D" id="1.10.10.10">
    <property type="entry name" value="Winged helix-like DNA-binding domain superfamily/Winged helix DNA-binding domain"/>
    <property type="match status" value="1"/>
</dbReference>
<organism evidence="7 9">
    <name type="scientific">Pseudodesulfovibrio indicus</name>
    <dbReference type="NCBI Taxonomy" id="1716143"/>
    <lineage>
        <taxon>Bacteria</taxon>
        <taxon>Pseudomonadati</taxon>
        <taxon>Thermodesulfobacteriota</taxon>
        <taxon>Desulfovibrionia</taxon>
        <taxon>Desulfovibrionales</taxon>
        <taxon>Desulfovibrionaceae</taxon>
    </lineage>
</organism>
<dbReference type="RefSeq" id="WP_066799463.1">
    <property type="nucleotide sequence ID" value="NZ_CP014206.1"/>
</dbReference>
<gene>
    <name evidence="6" type="ORF">AWY79_01575</name>
    <name evidence="7" type="ORF">EDC59_10894</name>
</gene>
<feature type="domain" description="HTH crp-type" evidence="5">
    <location>
        <begin position="134"/>
        <end position="208"/>
    </location>
</feature>
<dbReference type="GO" id="GO:0003677">
    <property type="term" value="F:DNA binding"/>
    <property type="evidence" value="ECO:0007669"/>
    <property type="project" value="UniProtKB-KW"/>
</dbReference>
<reference evidence="6 8" key="1">
    <citation type="journal article" date="2016" name="Front. Microbiol.">
        <title>Genome Sequence of the Piezophilic, Mesophilic Sulfate-Reducing Bacterium Desulfovibrio indicus J2T.</title>
        <authorList>
            <person name="Cao J."/>
            <person name="Maignien L."/>
            <person name="Shao Z."/>
            <person name="Alain K."/>
            <person name="Jebbar M."/>
        </authorList>
    </citation>
    <scope>NUCLEOTIDE SEQUENCE [LARGE SCALE GENOMIC DNA]</scope>
    <source>
        <strain evidence="6 8">J2</strain>
    </source>
</reference>
<evidence type="ECO:0000313" key="7">
    <source>
        <dbReference type="EMBL" id="TDT87429.1"/>
    </source>
</evidence>
<protein>
    <submittedName>
        <fullName evidence="7">CRP-like cAMP-binding protein</fullName>
    </submittedName>
    <submittedName>
        <fullName evidence="6">Crp/Fnr family transcriptional regulator</fullName>
    </submittedName>
</protein>
<evidence type="ECO:0000259" key="5">
    <source>
        <dbReference type="PROSITE" id="PS51063"/>
    </source>
</evidence>
<reference evidence="7 9" key="2">
    <citation type="submission" date="2019-03" db="EMBL/GenBank/DDBJ databases">
        <title>Genomic Encyclopedia of Type Strains, Phase IV (KMG-IV): sequencing the most valuable type-strain genomes for metagenomic binning, comparative biology and taxonomic classification.</title>
        <authorList>
            <person name="Goeker M."/>
        </authorList>
    </citation>
    <scope>NUCLEOTIDE SEQUENCE [LARGE SCALE GENOMIC DNA]</scope>
    <source>
        <strain evidence="7 9">DSM 101483</strain>
    </source>
</reference>
<dbReference type="SUPFAM" id="SSF51206">
    <property type="entry name" value="cAMP-binding domain-like"/>
    <property type="match status" value="1"/>
</dbReference>
<evidence type="ECO:0000259" key="4">
    <source>
        <dbReference type="PROSITE" id="PS50042"/>
    </source>
</evidence>
<dbReference type="InterPro" id="IPR036388">
    <property type="entry name" value="WH-like_DNA-bd_sf"/>
</dbReference>
<dbReference type="Proteomes" id="UP000055611">
    <property type="component" value="Chromosome"/>
</dbReference>
<dbReference type="Proteomes" id="UP000295506">
    <property type="component" value="Unassembled WGS sequence"/>
</dbReference>
<dbReference type="InterPro" id="IPR050397">
    <property type="entry name" value="Env_Response_Regulators"/>
</dbReference>
<dbReference type="KEGG" id="dej:AWY79_01575"/>
<dbReference type="SMART" id="SM00419">
    <property type="entry name" value="HTH_CRP"/>
    <property type="match status" value="1"/>
</dbReference>
<dbReference type="PROSITE" id="PS50042">
    <property type="entry name" value="CNMP_BINDING_3"/>
    <property type="match status" value="1"/>
</dbReference>
<evidence type="ECO:0000313" key="6">
    <source>
        <dbReference type="EMBL" id="AMK09890.1"/>
    </source>
</evidence>
<dbReference type="InterPro" id="IPR018490">
    <property type="entry name" value="cNMP-bd_dom_sf"/>
</dbReference>
<dbReference type="PANTHER" id="PTHR24567">
    <property type="entry name" value="CRP FAMILY TRANSCRIPTIONAL REGULATORY PROTEIN"/>
    <property type="match status" value="1"/>
</dbReference>
<dbReference type="SMART" id="SM00100">
    <property type="entry name" value="cNMP"/>
    <property type="match status" value="1"/>
</dbReference>
<dbReference type="PROSITE" id="PS51063">
    <property type="entry name" value="HTH_CRP_2"/>
    <property type="match status" value="1"/>
</dbReference>
<keyword evidence="1" id="KW-0805">Transcription regulation</keyword>
<keyword evidence="3" id="KW-0804">Transcription</keyword>
<accession>A0A140D9M3</accession>
<dbReference type="EMBL" id="SOBK01000008">
    <property type="protein sequence ID" value="TDT87429.1"/>
    <property type="molecule type" value="Genomic_DNA"/>
</dbReference>
<dbReference type="InterPro" id="IPR014710">
    <property type="entry name" value="RmlC-like_jellyroll"/>
</dbReference>
<dbReference type="InterPro" id="IPR036390">
    <property type="entry name" value="WH_DNA-bd_sf"/>
</dbReference>
<dbReference type="CDD" id="cd00038">
    <property type="entry name" value="CAP_ED"/>
    <property type="match status" value="1"/>
</dbReference>
<evidence type="ECO:0000256" key="2">
    <source>
        <dbReference type="ARBA" id="ARBA00023125"/>
    </source>
</evidence>
<dbReference type="GO" id="GO:0003700">
    <property type="term" value="F:DNA-binding transcription factor activity"/>
    <property type="evidence" value="ECO:0007669"/>
    <property type="project" value="TreeGrafter"/>
</dbReference>
<dbReference type="AlphaFoldDB" id="A0A140D9M3"/>
<evidence type="ECO:0000256" key="3">
    <source>
        <dbReference type="ARBA" id="ARBA00023163"/>
    </source>
</evidence>
<dbReference type="SUPFAM" id="SSF46785">
    <property type="entry name" value="Winged helix' DNA-binding domain"/>
    <property type="match status" value="1"/>
</dbReference>
<dbReference type="GO" id="GO:0005829">
    <property type="term" value="C:cytosol"/>
    <property type="evidence" value="ECO:0007669"/>
    <property type="project" value="TreeGrafter"/>
</dbReference>
<dbReference type="InterPro" id="IPR012318">
    <property type="entry name" value="HTH_CRP"/>
</dbReference>
<dbReference type="Gene3D" id="2.60.120.10">
    <property type="entry name" value="Jelly Rolls"/>
    <property type="match status" value="1"/>
</dbReference>
<name>A0A140D9M3_9BACT</name>
<keyword evidence="8" id="KW-1185">Reference proteome</keyword>
<dbReference type="Pfam" id="PF13545">
    <property type="entry name" value="HTH_Crp_2"/>
    <property type="match status" value="1"/>
</dbReference>
<dbReference type="InterPro" id="IPR000595">
    <property type="entry name" value="cNMP-bd_dom"/>
</dbReference>
<dbReference type="OrthoDB" id="7263823at2"/>
<dbReference type="Pfam" id="PF00027">
    <property type="entry name" value="cNMP_binding"/>
    <property type="match status" value="1"/>
</dbReference>
<evidence type="ECO:0000313" key="9">
    <source>
        <dbReference type="Proteomes" id="UP000295506"/>
    </source>
</evidence>
<keyword evidence="2" id="KW-0238">DNA-binding</keyword>
<dbReference type="PANTHER" id="PTHR24567:SF74">
    <property type="entry name" value="HTH-TYPE TRANSCRIPTIONAL REGULATOR ARCR"/>
    <property type="match status" value="1"/>
</dbReference>
<evidence type="ECO:0000313" key="8">
    <source>
        <dbReference type="Proteomes" id="UP000055611"/>
    </source>
</evidence>
<feature type="domain" description="Cyclic nucleotide-binding" evidence="4">
    <location>
        <begin position="8"/>
        <end position="76"/>
    </location>
</feature>
<evidence type="ECO:0000256" key="1">
    <source>
        <dbReference type="ARBA" id="ARBA00023015"/>
    </source>
</evidence>